<protein>
    <recommendedName>
        <fullName evidence="2">Cullin N-terminal domain-containing protein</fullName>
    </recommendedName>
</protein>
<organism evidence="3 4">
    <name type="scientific">Mycena albidolilacea</name>
    <dbReference type="NCBI Taxonomy" id="1033008"/>
    <lineage>
        <taxon>Eukaryota</taxon>
        <taxon>Fungi</taxon>
        <taxon>Dikarya</taxon>
        <taxon>Basidiomycota</taxon>
        <taxon>Agaricomycotina</taxon>
        <taxon>Agaricomycetes</taxon>
        <taxon>Agaricomycetidae</taxon>
        <taxon>Agaricales</taxon>
        <taxon>Marasmiineae</taxon>
        <taxon>Mycenaceae</taxon>
        <taxon>Mycena</taxon>
    </lineage>
</organism>
<accession>A0AAD7A1B0</accession>
<name>A0AAD7A1B0_9AGAR</name>
<dbReference type="InterPro" id="IPR001373">
    <property type="entry name" value="Cullin_N"/>
</dbReference>
<feature type="domain" description="Cullin N-terminal" evidence="2">
    <location>
        <begin position="33"/>
        <end position="142"/>
    </location>
</feature>
<evidence type="ECO:0000313" key="4">
    <source>
        <dbReference type="Proteomes" id="UP001218218"/>
    </source>
</evidence>
<comment type="caution">
    <text evidence="3">The sequence shown here is derived from an EMBL/GenBank/DDBJ whole genome shotgun (WGS) entry which is preliminary data.</text>
</comment>
<dbReference type="Gene3D" id="1.20.1310.10">
    <property type="entry name" value="Cullin Repeats"/>
    <property type="match status" value="1"/>
</dbReference>
<evidence type="ECO:0000256" key="1">
    <source>
        <dbReference type="ARBA" id="ARBA00006019"/>
    </source>
</evidence>
<dbReference type="Pfam" id="PF00888">
    <property type="entry name" value="Cullin"/>
    <property type="match status" value="1"/>
</dbReference>
<dbReference type="SUPFAM" id="SSF74788">
    <property type="entry name" value="Cullin repeat-like"/>
    <property type="match status" value="1"/>
</dbReference>
<proteinExistence type="inferred from homology"/>
<reference evidence="3" key="1">
    <citation type="submission" date="2023-03" db="EMBL/GenBank/DDBJ databases">
        <title>Massive genome expansion in bonnet fungi (Mycena s.s.) driven by repeated elements and novel gene families across ecological guilds.</title>
        <authorList>
            <consortium name="Lawrence Berkeley National Laboratory"/>
            <person name="Harder C.B."/>
            <person name="Miyauchi S."/>
            <person name="Viragh M."/>
            <person name="Kuo A."/>
            <person name="Thoen E."/>
            <person name="Andreopoulos B."/>
            <person name="Lu D."/>
            <person name="Skrede I."/>
            <person name="Drula E."/>
            <person name="Henrissat B."/>
            <person name="Morin E."/>
            <person name="Kohler A."/>
            <person name="Barry K."/>
            <person name="LaButti K."/>
            <person name="Morin E."/>
            <person name="Salamov A."/>
            <person name="Lipzen A."/>
            <person name="Mereny Z."/>
            <person name="Hegedus B."/>
            <person name="Baldrian P."/>
            <person name="Stursova M."/>
            <person name="Weitz H."/>
            <person name="Taylor A."/>
            <person name="Grigoriev I.V."/>
            <person name="Nagy L.G."/>
            <person name="Martin F."/>
            <person name="Kauserud H."/>
        </authorList>
    </citation>
    <scope>NUCLEOTIDE SEQUENCE</scope>
    <source>
        <strain evidence="3">CBHHK002</strain>
    </source>
</reference>
<evidence type="ECO:0000259" key="2">
    <source>
        <dbReference type="Pfam" id="PF00888"/>
    </source>
</evidence>
<evidence type="ECO:0000313" key="3">
    <source>
        <dbReference type="EMBL" id="KAJ7347523.1"/>
    </source>
</evidence>
<comment type="similarity">
    <text evidence="1">Belongs to the cullin family.</text>
</comment>
<sequence>MASKLVTSNGKAGQDVWTNDVEPTTLQALAGSKPVSMKARTTAYTAVWNYIMTKNAAGLYAQSQTFFAEYTMRVATAAPSDDSALPEYYDAEWDRFVPGVKLANRILDLIHKRYVKREPSECHGDILTVRNLAFKSWKKNVLVGLLPRIDTVDKARLERVWGLFAAPELDEETLGDMRLSAS</sequence>
<gene>
    <name evidence="3" type="ORF">DFH08DRAFT_161511</name>
</gene>
<dbReference type="InterPro" id="IPR016159">
    <property type="entry name" value="Cullin_repeat-like_dom_sf"/>
</dbReference>
<dbReference type="Proteomes" id="UP001218218">
    <property type="component" value="Unassembled WGS sequence"/>
</dbReference>
<keyword evidence="4" id="KW-1185">Reference proteome</keyword>
<dbReference type="AlphaFoldDB" id="A0AAD7A1B0"/>
<dbReference type="EMBL" id="JARIHO010000019">
    <property type="protein sequence ID" value="KAJ7347523.1"/>
    <property type="molecule type" value="Genomic_DNA"/>
</dbReference>